<keyword evidence="1" id="KW-0812">Transmembrane</keyword>
<feature type="transmembrane region" description="Helical" evidence="1">
    <location>
        <begin position="41"/>
        <end position="61"/>
    </location>
</feature>
<comment type="caution">
    <text evidence="2">The sequence shown here is derived from an EMBL/GenBank/DDBJ whole genome shotgun (WGS) entry which is preliminary data.</text>
</comment>
<name>A0A9X2KQK0_9SPHN</name>
<dbReference type="RefSeq" id="WP_254288668.1">
    <property type="nucleotide sequence ID" value="NZ_JAMLDY010000007.1"/>
</dbReference>
<keyword evidence="1" id="KW-0472">Membrane</keyword>
<gene>
    <name evidence="2" type="ORF">M9979_07260</name>
</gene>
<feature type="transmembrane region" description="Helical" evidence="1">
    <location>
        <begin position="6"/>
        <end position="29"/>
    </location>
</feature>
<keyword evidence="3" id="KW-1185">Reference proteome</keyword>
<organism evidence="2 3">
    <name type="scientific">Sphingomonas liriopis</name>
    <dbReference type="NCBI Taxonomy" id="2949094"/>
    <lineage>
        <taxon>Bacteria</taxon>
        <taxon>Pseudomonadati</taxon>
        <taxon>Pseudomonadota</taxon>
        <taxon>Alphaproteobacteria</taxon>
        <taxon>Sphingomonadales</taxon>
        <taxon>Sphingomonadaceae</taxon>
        <taxon>Sphingomonas</taxon>
    </lineage>
</organism>
<sequence length="118" mass="12631">MAMLTFLLAMVVVPVLIAAGVTATVALVVRRVVGVAVSHRTFVAVGSVLPAAMLARAQYLLWPLPWWQPESLPDGIPPGGVLLWAAMPAWLACLLASRAVLRPRKPRRGEPHSGRPTP</sequence>
<evidence type="ECO:0000256" key="1">
    <source>
        <dbReference type="SAM" id="Phobius"/>
    </source>
</evidence>
<evidence type="ECO:0000313" key="2">
    <source>
        <dbReference type="EMBL" id="MCP3734666.1"/>
    </source>
</evidence>
<feature type="transmembrane region" description="Helical" evidence="1">
    <location>
        <begin position="81"/>
        <end position="101"/>
    </location>
</feature>
<dbReference type="EMBL" id="JAMLDY010000007">
    <property type="protein sequence ID" value="MCP3734666.1"/>
    <property type="molecule type" value="Genomic_DNA"/>
</dbReference>
<reference evidence="2" key="1">
    <citation type="submission" date="2022-05" db="EMBL/GenBank/DDBJ databases">
        <title>Sphingomonas sp. strain RP10 Genome sequencing and assembly.</title>
        <authorList>
            <person name="Kim I."/>
        </authorList>
    </citation>
    <scope>NUCLEOTIDE SEQUENCE</scope>
    <source>
        <strain evidence="2">RP10</strain>
    </source>
</reference>
<dbReference type="Proteomes" id="UP001139486">
    <property type="component" value="Unassembled WGS sequence"/>
</dbReference>
<dbReference type="AlphaFoldDB" id="A0A9X2KQK0"/>
<proteinExistence type="predicted"/>
<evidence type="ECO:0000313" key="3">
    <source>
        <dbReference type="Proteomes" id="UP001139486"/>
    </source>
</evidence>
<protein>
    <submittedName>
        <fullName evidence="2">Uncharacterized protein</fullName>
    </submittedName>
</protein>
<keyword evidence="1" id="KW-1133">Transmembrane helix</keyword>
<accession>A0A9X2KQK0</accession>